<reference evidence="2" key="1">
    <citation type="journal article" date="2014" name="Front. Microbiol.">
        <title>High frequency of phylogenetically diverse reductive dehalogenase-homologous genes in deep subseafloor sedimentary metagenomes.</title>
        <authorList>
            <person name="Kawai M."/>
            <person name="Futagami T."/>
            <person name="Toyoda A."/>
            <person name="Takaki Y."/>
            <person name="Nishi S."/>
            <person name="Hori S."/>
            <person name="Arai W."/>
            <person name="Tsubouchi T."/>
            <person name="Morono Y."/>
            <person name="Uchiyama I."/>
            <person name="Ito T."/>
            <person name="Fujiyama A."/>
            <person name="Inagaki F."/>
            <person name="Takami H."/>
        </authorList>
    </citation>
    <scope>NUCLEOTIDE SEQUENCE</scope>
    <source>
        <strain evidence="2">Expedition CK06-06</strain>
    </source>
</reference>
<sequence length="104" mass="11614">MQNITIEQAVRNIADIVGAGCHISDEIGIDGPGRPKSEAPQRRVSSRKVGSEGYVGKISIPMDGGKYYIEFMLRESDLTEQLKKLRKEKMKEVLGENHQNQSKV</sequence>
<dbReference type="EMBL" id="BARW01017463">
    <property type="protein sequence ID" value="GAJ02035.1"/>
    <property type="molecule type" value="Genomic_DNA"/>
</dbReference>
<name>X1V9C2_9ZZZZ</name>
<accession>X1V9C2</accession>
<gene>
    <name evidence="2" type="ORF">S12H4_30164</name>
</gene>
<comment type="caution">
    <text evidence="2">The sequence shown here is derived from an EMBL/GenBank/DDBJ whole genome shotgun (WGS) entry which is preliminary data.</text>
</comment>
<organism evidence="2">
    <name type="scientific">marine sediment metagenome</name>
    <dbReference type="NCBI Taxonomy" id="412755"/>
    <lineage>
        <taxon>unclassified sequences</taxon>
        <taxon>metagenomes</taxon>
        <taxon>ecological metagenomes</taxon>
    </lineage>
</organism>
<protein>
    <submittedName>
        <fullName evidence="2">Uncharacterized protein</fullName>
    </submittedName>
</protein>
<evidence type="ECO:0000313" key="2">
    <source>
        <dbReference type="EMBL" id="GAJ02035.1"/>
    </source>
</evidence>
<dbReference type="AlphaFoldDB" id="X1V9C2"/>
<proteinExistence type="predicted"/>
<evidence type="ECO:0000256" key="1">
    <source>
        <dbReference type="SAM" id="MobiDB-lite"/>
    </source>
</evidence>
<feature type="region of interest" description="Disordered" evidence="1">
    <location>
        <begin position="27"/>
        <end position="50"/>
    </location>
</feature>